<accession>A0ABR8ZJT1</accession>
<organism evidence="3 4">
    <name type="scientific">Limosilactobacillus urinaemulieris</name>
    <dbReference type="NCBI Taxonomy" id="2742600"/>
    <lineage>
        <taxon>Bacteria</taxon>
        <taxon>Bacillati</taxon>
        <taxon>Bacillota</taxon>
        <taxon>Bacilli</taxon>
        <taxon>Lactobacillales</taxon>
        <taxon>Lactobacillaceae</taxon>
        <taxon>Limosilactobacillus</taxon>
    </lineage>
</organism>
<keyword evidence="2" id="KW-0812">Transmembrane</keyword>
<proteinExistence type="predicted"/>
<gene>
    <name evidence="3" type="ORF">HUK45_04625</name>
</gene>
<dbReference type="Proteomes" id="UP000645007">
    <property type="component" value="Unassembled WGS sequence"/>
</dbReference>
<evidence type="ECO:0000313" key="4">
    <source>
        <dbReference type="Proteomes" id="UP000645007"/>
    </source>
</evidence>
<keyword evidence="2" id="KW-1133">Transmembrane helix</keyword>
<keyword evidence="2" id="KW-0472">Membrane</keyword>
<sequence length="99" mass="11738">MGWITPHSLFSLSWDEWGSIAAILIVIVGIIRWVIKKLDIELFGPIRRKLSDVNDNLTEFNRRQAKAEARLENGDKKFIRHDEELKDHERRITSLEERR</sequence>
<feature type="transmembrane region" description="Helical" evidence="2">
    <location>
        <begin position="17"/>
        <end position="35"/>
    </location>
</feature>
<keyword evidence="4" id="KW-1185">Reference proteome</keyword>
<protein>
    <submittedName>
        <fullName evidence="3">Uncharacterized protein</fullName>
    </submittedName>
</protein>
<dbReference type="EMBL" id="JABUXR010000007">
    <property type="protein sequence ID" value="MBD8085536.1"/>
    <property type="molecule type" value="Genomic_DNA"/>
</dbReference>
<feature type="coiled-coil region" evidence="1">
    <location>
        <begin position="50"/>
        <end position="98"/>
    </location>
</feature>
<evidence type="ECO:0000256" key="2">
    <source>
        <dbReference type="SAM" id="Phobius"/>
    </source>
</evidence>
<comment type="caution">
    <text evidence="3">The sequence shown here is derived from an EMBL/GenBank/DDBJ whole genome shotgun (WGS) entry which is preliminary data.</text>
</comment>
<name>A0ABR8ZJT1_9LACO</name>
<evidence type="ECO:0000256" key="1">
    <source>
        <dbReference type="SAM" id="Coils"/>
    </source>
</evidence>
<reference evidence="3 4" key="1">
    <citation type="submission" date="2020-06" db="EMBL/GenBank/DDBJ databases">
        <title>Limosilactobacillus sp. nov.</title>
        <authorList>
            <person name="Ksiezarek M."/>
            <person name="Goncalves Ribeiro T."/>
            <person name="Rocha J."/>
            <person name="Grosso F."/>
            <person name="Peixe L."/>
        </authorList>
    </citation>
    <scope>NUCLEOTIDE SEQUENCE [LARGE SCALE GENOMIC DNA]</scope>
    <source>
        <strain evidence="4">c9Ua_26_M</strain>
    </source>
</reference>
<dbReference type="RefSeq" id="WP_102168910.1">
    <property type="nucleotide sequence ID" value="NZ_CATLCC010000003.1"/>
</dbReference>
<evidence type="ECO:0000313" key="3">
    <source>
        <dbReference type="EMBL" id="MBD8085536.1"/>
    </source>
</evidence>
<keyword evidence="1" id="KW-0175">Coiled coil</keyword>